<evidence type="ECO:0000256" key="15">
    <source>
        <dbReference type="ARBA" id="ARBA00023268"/>
    </source>
</evidence>
<evidence type="ECO:0000256" key="1">
    <source>
        <dbReference type="ARBA" id="ARBA00000824"/>
    </source>
</evidence>
<dbReference type="Pfam" id="PF00800">
    <property type="entry name" value="PDT"/>
    <property type="match status" value="1"/>
</dbReference>
<name>A0AAU9EUQ4_9BACT</name>
<dbReference type="EC" id="4.2.1.51" evidence="7"/>
<evidence type="ECO:0000313" key="24">
    <source>
        <dbReference type="EMBL" id="BEQ14271.1"/>
    </source>
</evidence>
<dbReference type="PANTHER" id="PTHR21022">
    <property type="entry name" value="PREPHENATE DEHYDRATASE P PROTEIN"/>
    <property type="match status" value="1"/>
</dbReference>
<dbReference type="KEGG" id="dmp:FAK_13370"/>
<dbReference type="InterPro" id="IPR002912">
    <property type="entry name" value="ACT_dom"/>
</dbReference>
<dbReference type="PROSITE" id="PS00858">
    <property type="entry name" value="PREPHENATE_DEHYDR_2"/>
    <property type="match status" value="1"/>
</dbReference>
<dbReference type="GO" id="GO:0005737">
    <property type="term" value="C:cytoplasm"/>
    <property type="evidence" value="ECO:0007669"/>
    <property type="project" value="UniProtKB-SubCell"/>
</dbReference>
<feature type="domain" description="Prephenate dehydratase" evidence="22">
    <location>
        <begin position="103"/>
        <end position="278"/>
    </location>
</feature>
<keyword evidence="14" id="KW-0456">Lyase</keyword>
<keyword evidence="11" id="KW-0057">Aromatic amino acid biosynthesis</keyword>
<accession>A0AAU9EUQ4</accession>
<dbReference type="EC" id="5.4.99.5" evidence="6"/>
<dbReference type="FunFam" id="3.40.190.10:FF:000029">
    <property type="entry name" value="Chorismate mutase/Prephenate dehydratase"/>
    <property type="match status" value="1"/>
</dbReference>
<reference evidence="25" key="1">
    <citation type="journal article" date="2023" name="Arch. Microbiol.">
        <title>Desulfoferula mesophilus gen. nov. sp. nov., a mesophilic sulfate-reducing bacterium isolated from a brackish lake sediment.</title>
        <authorList>
            <person name="Watanabe T."/>
            <person name="Yabe T."/>
            <person name="Tsuji J.M."/>
            <person name="Fukui M."/>
        </authorList>
    </citation>
    <scope>NUCLEOTIDE SEQUENCE [LARGE SCALE GENOMIC DNA]</scope>
    <source>
        <strain evidence="25">12FAK</strain>
    </source>
</reference>
<dbReference type="Pfam" id="PF01842">
    <property type="entry name" value="ACT"/>
    <property type="match status" value="1"/>
</dbReference>
<dbReference type="CDD" id="cd13630">
    <property type="entry name" value="PBP2_PDT_1"/>
    <property type="match status" value="1"/>
</dbReference>
<evidence type="ECO:0000259" key="21">
    <source>
        <dbReference type="PROSITE" id="PS51168"/>
    </source>
</evidence>
<keyword evidence="9" id="KW-0963">Cytoplasm</keyword>
<organism evidence="24 25">
    <name type="scientific">Desulfoferula mesophila</name>
    <dbReference type="NCBI Taxonomy" id="3058419"/>
    <lineage>
        <taxon>Bacteria</taxon>
        <taxon>Pseudomonadati</taxon>
        <taxon>Thermodesulfobacteriota</taxon>
        <taxon>Desulfarculia</taxon>
        <taxon>Desulfarculales</taxon>
        <taxon>Desulfarculaceae</taxon>
        <taxon>Desulfoferula</taxon>
    </lineage>
</organism>
<evidence type="ECO:0000256" key="9">
    <source>
        <dbReference type="ARBA" id="ARBA00022490"/>
    </source>
</evidence>
<dbReference type="GO" id="GO:0046417">
    <property type="term" value="P:chorismate metabolic process"/>
    <property type="evidence" value="ECO:0007669"/>
    <property type="project" value="InterPro"/>
</dbReference>
<comment type="catalytic activity">
    <reaction evidence="18">
        <text>prephenate + H(+) = 3-phenylpyruvate + CO2 + H2O</text>
        <dbReference type="Rhea" id="RHEA:21648"/>
        <dbReference type="ChEBI" id="CHEBI:15377"/>
        <dbReference type="ChEBI" id="CHEBI:15378"/>
        <dbReference type="ChEBI" id="CHEBI:16526"/>
        <dbReference type="ChEBI" id="CHEBI:18005"/>
        <dbReference type="ChEBI" id="CHEBI:29934"/>
        <dbReference type="EC" id="4.2.1.51"/>
    </reaction>
</comment>
<dbReference type="Gene3D" id="3.30.70.260">
    <property type="match status" value="1"/>
</dbReference>
<feature type="coiled-coil region" evidence="20">
    <location>
        <begin position="12"/>
        <end position="46"/>
    </location>
</feature>
<evidence type="ECO:0000256" key="5">
    <source>
        <dbReference type="ARBA" id="ARBA00004817"/>
    </source>
</evidence>
<dbReference type="Pfam" id="PF01817">
    <property type="entry name" value="CM_2"/>
    <property type="match status" value="1"/>
</dbReference>
<dbReference type="InterPro" id="IPR018528">
    <property type="entry name" value="Preph_deHydtase_CS"/>
</dbReference>
<dbReference type="PIRSF" id="PIRSF001500">
    <property type="entry name" value="Chor_mut_pdt_Ppr"/>
    <property type="match status" value="1"/>
</dbReference>
<dbReference type="InterPro" id="IPR045865">
    <property type="entry name" value="ACT-like_dom_sf"/>
</dbReference>
<evidence type="ECO:0000256" key="3">
    <source>
        <dbReference type="ARBA" id="ARBA00004496"/>
    </source>
</evidence>
<keyword evidence="25" id="KW-1185">Reference proteome</keyword>
<dbReference type="GO" id="GO:0004664">
    <property type="term" value="F:prephenate dehydratase activity"/>
    <property type="evidence" value="ECO:0007669"/>
    <property type="project" value="UniProtKB-EC"/>
</dbReference>
<evidence type="ECO:0000256" key="14">
    <source>
        <dbReference type="ARBA" id="ARBA00023239"/>
    </source>
</evidence>
<evidence type="ECO:0000256" key="11">
    <source>
        <dbReference type="ARBA" id="ARBA00023141"/>
    </source>
</evidence>
<evidence type="ECO:0000256" key="18">
    <source>
        <dbReference type="ARBA" id="ARBA00047848"/>
    </source>
</evidence>
<keyword evidence="12" id="KW-0584">Phenylalanine biosynthesis</keyword>
<evidence type="ECO:0000259" key="22">
    <source>
        <dbReference type="PROSITE" id="PS51171"/>
    </source>
</evidence>
<evidence type="ECO:0000256" key="4">
    <source>
        <dbReference type="ARBA" id="ARBA00004741"/>
    </source>
</evidence>
<dbReference type="FunFam" id="3.30.70.260:FF:000012">
    <property type="entry name" value="Prephenate dehydratase"/>
    <property type="match status" value="1"/>
</dbReference>
<dbReference type="FunFam" id="3.40.190.10:FF:000034">
    <property type="entry name" value="Chorismate mutase/prephenate dehydratase"/>
    <property type="match status" value="1"/>
</dbReference>
<evidence type="ECO:0000256" key="8">
    <source>
        <dbReference type="ARBA" id="ARBA00014401"/>
    </source>
</evidence>
<dbReference type="PROSITE" id="PS51171">
    <property type="entry name" value="PREPHENATE_DEHYDR_3"/>
    <property type="match status" value="1"/>
</dbReference>
<dbReference type="PROSITE" id="PS51168">
    <property type="entry name" value="CHORISMATE_MUT_2"/>
    <property type="match status" value="1"/>
</dbReference>
<comment type="function">
    <text evidence="2">Catalyzes the Claisen rearrangement of chorismate to prephenate and the decarboxylation/dehydration of prephenate to phenylpyruvate.</text>
</comment>
<dbReference type="SUPFAM" id="SSF55021">
    <property type="entry name" value="ACT-like"/>
    <property type="match status" value="1"/>
</dbReference>
<dbReference type="EMBL" id="AP028679">
    <property type="protein sequence ID" value="BEQ14271.1"/>
    <property type="molecule type" value="Genomic_DNA"/>
</dbReference>
<dbReference type="GO" id="GO:0004106">
    <property type="term" value="F:chorismate mutase activity"/>
    <property type="evidence" value="ECO:0007669"/>
    <property type="project" value="UniProtKB-EC"/>
</dbReference>
<protein>
    <recommendedName>
        <fullName evidence="8">Bifunctional chorismate mutase/prephenate dehydratase</fullName>
        <ecNumber evidence="7">4.2.1.51</ecNumber>
        <ecNumber evidence="6">5.4.99.5</ecNumber>
    </recommendedName>
    <alternativeName>
        <fullName evidence="17">Chorismate mutase-prephenate dehydratase</fullName>
    </alternativeName>
    <alternativeName>
        <fullName evidence="16">p-protein</fullName>
    </alternativeName>
</protein>
<feature type="site" description="Essential for prephenate dehydratase activity" evidence="19">
    <location>
        <position position="271"/>
    </location>
</feature>
<dbReference type="InterPro" id="IPR002701">
    <property type="entry name" value="CM_II_prokaryot"/>
</dbReference>
<evidence type="ECO:0000256" key="19">
    <source>
        <dbReference type="PIRSR" id="PIRSR001500-2"/>
    </source>
</evidence>
<proteinExistence type="predicted"/>
<dbReference type="RefSeq" id="WP_338605986.1">
    <property type="nucleotide sequence ID" value="NZ_AP028679.1"/>
</dbReference>
<dbReference type="Proteomes" id="UP001366166">
    <property type="component" value="Chromosome"/>
</dbReference>
<feature type="domain" description="Chorismate mutase" evidence="21">
    <location>
        <begin position="13"/>
        <end position="103"/>
    </location>
</feature>
<comment type="pathway">
    <text evidence="5">Metabolic intermediate biosynthesis; prephenate biosynthesis; prephenate from chorismate: step 1/1.</text>
</comment>
<evidence type="ECO:0000313" key="25">
    <source>
        <dbReference type="Proteomes" id="UP001366166"/>
    </source>
</evidence>
<comment type="subcellular location">
    <subcellularLocation>
        <location evidence="3">Cytoplasm</location>
    </subcellularLocation>
</comment>
<keyword evidence="13" id="KW-0413">Isomerase</keyword>
<gene>
    <name evidence="24" type="primary">pheA</name>
    <name evidence="24" type="ORF">FAK_13370</name>
</gene>
<evidence type="ECO:0000256" key="17">
    <source>
        <dbReference type="ARBA" id="ARBA00031520"/>
    </source>
</evidence>
<evidence type="ECO:0000256" key="20">
    <source>
        <dbReference type="SAM" id="Coils"/>
    </source>
</evidence>
<dbReference type="SUPFAM" id="SSF53850">
    <property type="entry name" value="Periplasmic binding protein-like II"/>
    <property type="match status" value="1"/>
</dbReference>
<keyword evidence="10" id="KW-0028">Amino-acid biosynthesis</keyword>
<evidence type="ECO:0000256" key="7">
    <source>
        <dbReference type="ARBA" id="ARBA00013147"/>
    </source>
</evidence>
<dbReference type="InterPro" id="IPR036263">
    <property type="entry name" value="Chorismate_II_sf"/>
</dbReference>
<comment type="catalytic activity">
    <reaction evidence="1">
        <text>chorismate = prephenate</text>
        <dbReference type="Rhea" id="RHEA:13897"/>
        <dbReference type="ChEBI" id="CHEBI:29748"/>
        <dbReference type="ChEBI" id="CHEBI:29934"/>
        <dbReference type="EC" id="5.4.99.5"/>
    </reaction>
</comment>
<dbReference type="InterPro" id="IPR036979">
    <property type="entry name" value="CM_dom_sf"/>
</dbReference>
<evidence type="ECO:0000256" key="6">
    <source>
        <dbReference type="ARBA" id="ARBA00012404"/>
    </source>
</evidence>
<dbReference type="Gene3D" id="1.20.59.10">
    <property type="entry name" value="Chorismate mutase"/>
    <property type="match status" value="1"/>
</dbReference>
<evidence type="ECO:0000256" key="12">
    <source>
        <dbReference type="ARBA" id="ARBA00023222"/>
    </source>
</evidence>
<dbReference type="CDD" id="cd04905">
    <property type="entry name" value="ACT_CM-PDT"/>
    <property type="match status" value="1"/>
</dbReference>
<dbReference type="AlphaFoldDB" id="A0AAU9EUQ4"/>
<evidence type="ECO:0000256" key="10">
    <source>
        <dbReference type="ARBA" id="ARBA00022605"/>
    </source>
</evidence>
<evidence type="ECO:0000256" key="16">
    <source>
        <dbReference type="ARBA" id="ARBA00031175"/>
    </source>
</evidence>
<keyword evidence="15" id="KW-0511">Multifunctional enzyme</keyword>
<evidence type="ECO:0000256" key="13">
    <source>
        <dbReference type="ARBA" id="ARBA00023235"/>
    </source>
</evidence>
<comment type="pathway">
    <text evidence="4">Amino-acid biosynthesis; L-phenylalanine biosynthesis; phenylpyruvate from prephenate: step 1/1.</text>
</comment>
<dbReference type="Gene3D" id="3.40.190.10">
    <property type="entry name" value="Periplasmic binding protein-like II"/>
    <property type="match status" value="2"/>
</dbReference>
<evidence type="ECO:0000259" key="23">
    <source>
        <dbReference type="PROSITE" id="PS51671"/>
    </source>
</evidence>
<dbReference type="PROSITE" id="PS51671">
    <property type="entry name" value="ACT"/>
    <property type="match status" value="1"/>
</dbReference>
<dbReference type="NCBIfam" id="NF008865">
    <property type="entry name" value="PRK11898.1"/>
    <property type="match status" value="1"/>
</dbReference>
<dbReference type="GO" id="GO:0009094">
    <property type="term" value="P:L-phenylalanine biosynthetic process"/>
    <property type="evidence" value="ECO:0007669"/>
    <property type="project" value="UniProtKB-KW"/>
</dbReference>
<sequence>MNSAPSQIQPPSDQAQTAINALREEIDQVDRELMSLLNQRARLALDIGRLKKNAGLPVFVPERESDLLDKLAQGNHGPLPNRYLVSVFREVISACRSVQQPLKVAFLGPEFTFSHQAAVQHFGSSCGMAPQSGIAEVFREVESGRCQVGLVPVENSGEGAVGASLDQFMTTQLKVCGEVYTPINHVLMSQGDDLDAITTVYSHPQALAQCRGWLTRNLPQARVAEAPSTAAAARQAAETPGSAAIGAVAAARHHCLKVLAEGIQDYTYNTTRFLVIGKQDVPPCGQDKTSIVFLTAHRPGSLYKALGELAELGVNLSRIESRPTKDRPWEYAFFVDLNGHRQDPEVAQALAALESQVERLRVLGSFPAGEMLS</sequence>
<keyword evidence="20" id="KW-0175">Coiled coil</keyword>
<dbReference type="SUPFAM" id="SSF48600">
    <property type="entry name" value="Chorismate mutase II"/>
    <property type="match status" value="1"/>
</dbReference>
<dbReference type="InterPro" id="IPR001086">
    <property type="entry name" value="Preph_deHydtase"/>
</dbReference>
<evidence type="ECO:0000256" key="2">
    <source>
        <dbReference type="ARBA" id="ARBA00002364"/>
    </source>
</evidence>
<dbReference type="InterPro" id="IPR008242">
    <property type="entry name" value="Chor_mutase/pphenate_deHydtase"/>
</dbReference>
<dbReference type="PANTHER" id="PTHR21022:SF19">
    <property type="entry name" value="PREPHENATE DEHYDRATASE-RELATED"/>
    <property type="match status" value="1"/>
</dbReference>
<dbReference type="SMART" id="SM00830">
    <property type="entry name" value="CM_2"/>
    <property type="match status" value="1"/>
</dbReference>
<feature type="domain" description="ACT" evidence="23">
    <location>
        <begin position="290"/>
        <end position="367"/>
    </location>
</feature>